<reference evidence="1 2" key="1">
    <citation type="submission" date="2020-08" db="EMBL/GenBank/DDBJ databases">
        <title>Sequencing the genomes of 1000 actinobacteria strains.</title>
        <authorList>
            <person name="Klenk H.-P."/>
        </authorList>
    </citation>
    <scope>NUCLEOTIDE SEQUENCE [LARGE SCALE GENOMIC DNA]</scope>
    <source>
        <strain evidence="1 2">DSM 45582</strain>
    </source>
</reference>
<dbReference type="Pfam" id="PF09485">
    <property type="entry name" value="CRISPR_Cse2"/>
    <property type="match status" value="1"/>
</dbReference>
<comment type="caution">
    <text evidence="1">The sequence shown here is derived from an EMBL/GenBank/DDBJ whole genome shotgun (WGS) entry which is preliminary data.</text>
</comment>
<accession>A0A840NEW8</accession>
<dbReference type="Gene3D" id="1.10.520.40">
    <property type="entry name" value="CRISPR-associated protein Cse2"/>
    <property type="match status" value="1"/>
</dbReference>
<dbReference type="InterPro" id="IPR013382">
    <property type="entry name" value="CRISPR-assoc_prot_Cse2"/>
</dbReference>
<evidence type="ECO:0000313" key="2">
    <source>
        <dbReference type="Proteomes" id="UP000580474"/>
    </source>
</evidence>
<dbReference type="Proteomes" id="UP000580474">
    <property type="component" value="Unassembled WGS sequence"/>
</dbReference>
<sequence length="198" mass="22963">MTSARTRRYWHRFIADDGTWRKDSSERERRPVPQDLAVFRSGLGREAGAVPKFWPYYTTAVTDDDAYRDRLPDELLAEHAALALFGRHQQSKDTPMHRRGVGLGAAWLVLRRRTDKFSAEALDRKLTVAAASTSVPVLRTRLRGLIDQLRTVDQPLDYDRLLCDLRDWADPSRRDTVRKRWALGYRIWSTDPAIELEN</sequence>
<proteinExistence type="predicted"/>
<dbReference type="InterPro" id="IPR038287">
    <property type="entry name" value="Cse2_sf"/>
</dbReference>
<protein>
    <submittedName>
        <fullName evidence="1">CRISPR system Cascade subunit CasB</fullName>
    </submittedName>
</protein>
<evidence type="ECO:0000313" key="1">
    <source>
        <dbReference type="EMBL" id="MBB5070470.1"/>
    </source>
</evidence>
<keyword evidence="2" id="KW-1185">Reference proteome</keyword>
<gene>
    <name evidence="1" type="ORF">BJ969_003558</name>
</gene>
<dbReference type="EMBL" id="JACHIV010000001">
    <property type="protein sequence ID" value="MBB5070470.1"/>
    <property type="molecule type" value="Genomic_DNA"/>
</dbReference>
<dbReference type="AlphaFoldDB" id="A0A840NEW8"/>
<dbReference type="NCBIfam" id="TIGR02548">
    <property type="entry name" value="casB_cse2"/>
    <property type="match status" value="1"/>
</dbReference>
<organism evidence="1 2">
    <name type="scientific">Saccharopolyspora gloriosae</name>
    <dbReference type="NCBI Taxonomy" id="455344"/>
    <lineage>
        <taxon>Bacteria</taxon>
        <taxon>Bacillati</taxon>
        <taxon>Actinomycetota</taxon>
        <taxon>Actinomycetes</taxon>
        <taxon>Pseudonocardiales</taxon>
        <taxon>Pseudonocardiaceae</taxon>
        <taxon>Saccharopolyspora</taxon>
    </lineage>
</organism>
<name>A0A840NEW8_9PSEU</name>
<dbReference type="RefSeq" id="WP_184480034.1">
    <property type="nucleotide sequence ID" value="NZ_JACHIV010000001.1"/>
</dbReference>